<sequence>MIESEMFLNTTGFKSLNSIDEFKNGRKDEDNFFFDFFDILSERRGTSDILWASREWNPSVAYSQSEKLMGDSIKTMVLNSPHLKHKIFEMNNKFSIPINVLYQNAHEILEEIGFYRKLPVIRWFGVFFAKIFKKLYTSIYVNEAKFLRIISNMGSNPVLFLPTHRSYCDFILMAYICFHYEFDIPKIAAGIDFLSMSVIGNLLRDSCAFFMRRSFNNDELYATIFNIYVQSLVIKNDSAIEFFIEGTRSRTSKSLPPKYGLLSMALKPFFFGLVPDISIVPVNLSYDKVLEEILFAYELLGIPKPKESTKGFFKALSILNENYGNIYVNFGEPISLKEYFSTKIDRSKHCMGPVYLQQLSKEENDLIINLAYSIINEQRDLTVVNCFNLIASILNYYYKTSSNPLTVNELTTEVQWLFSQLKILITDRSKLALKDVTKDFIMYHLSLHKPLIFVSPDEKIYLGKIVTSNTKIVCDSLEKNFLSYNTLDVAVPVLILQNYVNPISHYFIPICFISQIVDVHSSDSILSKSILFREYEFLCSIFSYEFVIHNKLIKKSPGKSFSKQELLETSQKKIEKELDRLHPCNLSLDVLKNSLEAFAYVGAVYKLRGNSIKFKINEKVMKEIHSKLSKHFCFFFFFNYYYYYYYF</sequence>
<dbReference type="GO" id="GO:0005778">
    <property type="term" value="C:peroxisomal membrane"/>
    <property type="evidence" value="ECO:0007669"/>
    <property type="project" value="TreeGrafter"/>
</dbReference>
<gene>
    <name evidence="9" type="primary">8240363</name>
    <name evidence="8" type="ORF">Phum_PHUM546060</name>
</gene>
<dbReference type="GO" id="GO:0006631">
    <property type="term" value="P:fatty acid metabolic process"/>
    <property type="evidence" value="ECO:0007669"/>
    <property type="project" value="TreeGrafter"/>
</dbReference>
<comment type="similarity">
    <text evidence="2 6">Belongs to the GPAT/DAPAT family.</text>
</comment>
<organism>
    <name type="scientific">Pediculus humanus subsp. corporis</name>
    <name type="common">Body louse</name>
    <dbReference type="NCBI Taxonomy" id="121224"/>
    <lineage>
        <taxon>Eukaryota</taxon>
        <taxon>Metazoa</taxon>
        <taxon>Ecdysozoa</taxon>
        <taxon>Arthropoda</taxon>
        <taxon>Hexapoda</taxon>
        <taxon>Insecta</taxon>
        <taxon>Pterygota</taxon>
        <taxon>Neoptera</taxon>
        <taxon>Paraneoptera</taxon>
        <taxon>Psocodea</taxon>
        <taxon>Troctomorpha</taxon>
        <taxon>Phthiraptera</taxon>
        <taxon>Anoplura</taxon>
        <taxon>Pediculidae</taxon>
        <taxon>Pediculus</taxon>
    </lineage>
</organism>
<evidence type="ECO:0000256" key="5">
    <source>
        <dbReference type="ARBA" id="ARBA00023315"/>
    </source>
</evidence>
<dbReference type="VEuPathDB" id="VectorBase:PHUM546060"/>
<keyword evidence="10" id="KW-1185">Reference proteome</keyword>
<dbReference type="OMA" id="MTREFKP"/>
<dbReference type="PANTHER" id="PTHR12563">
    <property type="entry name" value="GLYCEROL-3-PHOSPHATE ACYLTRANSFERASE"/>
    <property type="match status" value="1"/>
</dbReference>
<dbReference type="CDD" id="cd07993">
    <property type="entry name" value="LPLAT_DHAPAT-like"/>
    <property type="match status" value="1"/>
</dbReference>
<dbReference type="CTD" id="8240363"/>
<accession>E0W059</accession>
<dbReference type="EC" id="2.3.1.42" evidence="8"/>
<evidence type="ECO:0000256" key="1">
    <source>
        <dbReference type="ARBA" id="ARBA00004184"/>
    </source>
</evidence>
<dbReference type="InterPro" id="IPR022284">
    <property type="entry name" value="GPAT/DHAPAT"/>
</dbReference>
<dbReference type="Pfam" id="PF19277">
    <property type="entry name" value="GPAT_C"/>
    <property type="match status" value="1"/>
</dbReference>
<evidence type="ECO:0000259" key="7">
    <source>
        <dbReference type="SMART" id="SM00563"/>
    </source>
</evidence>
<dbReference type="InParanoid" id="E0W059"/>
<dbReference type="GO" id="GO:0004366">
    <property type="term" value="F:glycerol-3-phosphate O-acyltransferase activity"/>
    <property type="evidence" value="ECO:0007669"/>
    <property type="project" value="TreeGrafter"/>
</dbReference>
<dbReference type="AlphaFoldDB" id="E0W059"/>
<evidence type="ECO:0000313" key="9">
    <source>
        <dbReference type="EnsemblMetazoa" id="PHUM546060-PA"/>
    </source>
</evidence>
<dbReference type="EMBL" id="DS235857">
    <property type="protein sequence ID" value="EEB19015.1"/>
    <property type="molecule type" value="Genomic_DNA"/>
</dbReference>
<feature type="domain" description="Phospholipid/glycerol acyltransferase" evidence="7">
    <location>
        <begin position="158"/>
        <end position="287"/>
    </location>
</feature>
<protein>
    <submittedName>
        <fullName evidence="8">Dihydroxyacetone phosphate acyltransferase, putative</fullName>
        <ecNumber evidence="8">2.3.1.42</ecNumber>
    </submittedName>
</protein>
<reference evidence="8" key="1">
    <citation type="submission" date="2007-04" db="EMBL/GenBank/DDBJ databases">
        <title>Annotation of Pediculus humanus corporis strain USDA.</title>
        <authorList>
            <person name="Kirkness E."/>
            <person name="Hannick L."/>
            <person name="Hass B."/>
            <person name="Bruggner R."/>
            <person name="Lawson D."/>
            <person name="Bidwell S."/>
            <person name="Joardar V."/>
            <person name="Caler E."/>
            <person name="Walenz B."/>
            <person name="Inman J."/>
            <person name="Schobel S."/>
            <person name="Galinsky K."/>
            <person name="Amedeo P."/>
            <person name="Strausberg R."/>
        </authorList>
    </citation>
    <scope>NUCLEOTIDE SEQUENCE</scope>
    <source>
        <strain evidence="8">USDA</strain>
    </source>
</reference>
<dbReference type="eggNOG" id="KOG3730">
    <property type="taxonomic scope" value="Eukaryota"/>
</dbReference>
<dbReference type="InterPro" id="IPR045520">
    <property type="entry name" value="GPAT/DHAPAT_C"/>
</dbReference>
<dbReference type="GO" id="GO:0012505">
    <property type="term" value="C:endomembrane system"/>
    <property type="evidence" value="ECO:0007669"/>
    <property type="project" value="UniProtKB-SubCell"/>
</dbReference>
<dbReference type="STRING" id="121224.E0W059"/>
<evidence type="ECO:0000256" key="2">
    <source>
        <dbReference type="ARBA" id="ARBA00007937"/>
    </source>
</evidence>
<evidence type="ECO:0000256" key="3">
    <source>
        <dbReference type="ARBA" id="ARBA00022679"/>
    </source>
</evidence>
<dbReference type="FunCoup" id="E0W059">
    <property type="interactions" value="1292"/>
</dbReference>
<proteinExistence type="inferred from homology"/>
<reference evidence="9" key="3">
    <citation type="submission" date="2020-05" db="UniProtKB">
        <authorList>
            <consortium name="EnsemblMetazoa"/>
        </authorList>
    </citation>
    <scope>IDENTIFICATION</scope>
    <source>
        <strain evidence="9">USDA</strain>
    </source>
</reference>
<dbReference type="SUPFAM" id="SSF69593">
    <property type="entry name" value="Glycerol-3-phosphate (1)-acyltransferase"/>
    <property type="match status" value="1"/>
</dbReference>
<comment type="subcellular location">
    <subcellularLocation>
        <location evidence="1">Endomembrane system</location>
        <topology evidence="1">Peripheral membrane protein</topology>
    </subcellularLocation>
</comment>
<name>E0W059_PEDHC</name>
<dbReference type="Pfam" id="PF01553">
    <property type="entry name" value="Acyltransferase"/>
    <property type="match status" value="1"/>
</dbReference>
<dbReference type="PIRSF" id="PIRSF000437">
    <property type="entry name" value="GPAT_DHAPAT"/>
    <property type="match status" value="1"/>
</dbReference>
<dbReference type="Proteomes" id="UP000009046">
    <property type="component" value="Unassembled WGS sequence"/>
</dbReference>
<dbReference type="EnsemblMetazoa" id="PHUM546060-RA">
    <property type="protein sequence ID" value="PHUM546060-PA"/>
    <property type="gene ID" value="PHUM546060"/>
</dbReference>
<dbReference type="OrthoDB" id="10255570at2759"/>
<dbReference type="GO" id="GO:0008654">
    <property type="term" value="P:phospholipid biosynthetic process"/>
    <property type="evidence" value="ECO:0007669"/>
    <property type="project" value="TreeGrafter"/>
</dbReference>
<reference evidence="8" key="2">
    <citation type="submission" date="2007-04" db="EMBL/GenBank/DDBJ databases">
        <title>The genome of the human body louse.</title>
        <authorList>
            <consortium name="The Human Body Louse Genome Consortium"/>
            <person name="Kirkness E."/>
            <person name="Walenz B."/>
            <person name="Hass B."/>
            <person name="Bruggner R."/>
            <person name="Strausberg R."/>
        </authorList>
    </citation>
    <scope>NUCLEOTIDE SEQUENCE</scope>
    <source>
        <strain evidence="8">USDA</strain>
    </source>
</reference>
<dbReference type="PANTHER" id="PTHR12563:SF17">
    <property type="entry name" value="DIHYDROXYACETONE PHOSPHATE ACYLTRANSFERASE"/>
    <property type="match status" value="1"/>
</dbReference>
<dbReference type="GO" id="GO:0031966">
    <property type="term" value="C:mitochondrial membrane"/>
    <property type="evidence" value="ECO:0007669"/>
    <property type="project" value="TreeGrafter"/>
</dbReference>
<evidence type="ECO:0000256" key="4">
    <source>
        <dbReference type="ARBA" id="ARBA00023136"/>
    </source>
</evidence>
<dbReference type="RefSeq" id="XP_002431753.1">
    <property type="nucleotide sequence ID" value="XM_002431708.1"/>
</dbReference>
<keyword evidence="4" id="KW-0472">Membrane</keyword>
<dbReference type="GO" id="GO:0019432">
    <property type="term" value="P:triglyceride biosynthetic process"/>
    <property type="evidence" value="ECO:0007669"/>
    <property type="project" value="TreeGrafter"/>
</dbReference>
<dbReference type="InterPro" id="IPR041728">
    <property type="entry name" value="GPAT/DHAPAT_LPLAT"/>
</dbReference>
<dbReference type="KEGG" id="phu:Phum_PHUM546060"/>
<keyword evidence="5 6" id="KW-0012">Acyltransferase</keyword>
<evidence type="ECO:0000313" key="10">
    <source>
        <dbReference type="Proteomes" id="UP000009046"/>
    </source>
</evidence>
<evidence type="ECO:0000256" key="6">
    <source>
        <dbReference type="PIRNR" id="PIRNR000437"/>
    </source>
</evidence>
<dbReference type="GO" id="GO:0016287">
    <property type="term" value="F:glycerone-phosphate O-acyltransferase activity"/>
    <property type="evidence" value="ECO:0007669"/>
    <property type="project" value="UniProtKB-EC"/>
</dbReference>
<evidence type="ECO:0000313" key="8">
    <source>
        <dbReference type="EMBL" id="EEB19015.1"/>
    </source>
</evidence>
<dbReference type="EMBL" id="AAZO01006635">
    <property type="status" value="NOT_ANNOTATED_CDS"/>
    <property type="molecule type" value="Genomic_DNA"/>
</dbReference>
<dbReference type="InterPro" id="IPR002123">
    <property type="entry name" value="Plipid/glycerol_acylTrfase"/>
</dbReference>
<dbReference type="SMART" id="SM00563">
    <property type="entry name" value="PlsC"/>
    <property type="match status" value="1"/>
</dbReference>
<dbReference type="GeneID" id="8240363"/>
<dbReference type="GO" id="GO:0008611">
    <property type="term" value="P:ether lipid biosynthetic process"/>
    <property type="evidence" value="ECO:0007669"/>
    <property type="project" value="TreeGrafter"/>
</dbReference>
<keyword evidence="3 6" id="KW-0808">Transferase</keyword>
<dbReference type="HOGENOM" id="CLU_017332_0_1_1"/>